<dbReference type="KEGG" id="fas:105272709"/>
<evidence type="ECO:0000313" key="2">
    <source>
        <dbReference type="RefSeq" id="XP_011313232.1"/>
    </source>
</evidence>
<organism evidence="1 2">
    <name type="scientific">Fopius arisanus</name>
    <dbReference type="NCBI Taxonomy" id="64838"/>
    <lineage>
        <taxon>Eukaryota</taxon>
        <taxon>Metazoa</taxon>
        <taxon>Ecdysozoa</taxon>
        <taxon>Arthropoda</taxon>
        <taxon>Hexapoda</taxon>
        <taxon>Insecta</taxon>
        <taxon>Pterygota</taxon>
        <taxon>Neoptera</taxon>
        <taxon>Endopterygota</taxon>
        <taxon>Hymenoptera</taxon>
        <taxon>Apocrita</taxon>
        <taxon>Ichneumonoidea</taxon>
        <taxon>Braconidae</taxon>
        <taxon>Opiinae</taxon>
        <taxon>Fopius</taxon>
    </lineage>
</organism>
<dbReference type="Proteomes" id="UP000694866">
    <property type="component" value="Unplaced"/>
</dbReference>
<proteinExistence type="predicted"/>
<accession>A0A9R1TPB6</accession>
<gene>
    <name evidence="2" type="primary">LOC105272709</name>
</gene>
<dbReference type="AlphaFoldDB" id="A0A9R1TPB6"/>
<dbReference type="GeneID" id="105272709"/>
<sequence length="180" mass="21161">MLFEFDEETRDFVTIYDRDYYPKQRSRGTKYIPPTSLGSSSNFYKDAYYTRYQLDYSRNPDEYFPLCKKQTDVGAPHLRLPNDWIIPETVHRKTYRNIREIMSSVAGIGVRKMMKHPNNLDPNMEQRKILKVRTGDTEYMAAISSTGDRILREKILQGMKSFRPSKNIKIDCSAISKKPK</sequence>
<dbReference type="RefSeq" id="XP_011313232.1">
    <property type="nucleotide sequence ID" value="XM_011314930.1"/>
</dbReference>
<evidence type="ECO:0000313" key="1">
    <source>
        <dbReference type="Proteomes" id="UP000694866"/>
    </source>
</evidence>
<reference evidence="2" key="1">
    <citation type="submission" date="2025-08" db="UniProtKB">
        <authorList>
            <consortium name="RefSeq"/>
        </authorList>
    </citation>
    <scope>IDENTIFICATION</scope>
    <source>
        <strain evidence="2">USDA-PBARC FA_bdor</strain>
        <tissue evidence="2">Whole organism</tissue>
    </source>
</reference>
<dbReference type="OrthoDB" id="7201605at2759"/>
<protein>
    <submittedName>
        <fullName evidence="2">Uncharacterized protein</fullName>
    </submittedName>
</protein>
<name>A0A9R1TPB6_9HYME</name>
<keyword evidence="1" id="KW-1185">Reference proteome</keyword>